<dbReference type="STRING" id="796925.A0A137P933"/>
<reference evidence="1 2" key="1">
    <citation type="journal article" date="2015" name="Genome Biol. Evol.">
        <title>Phylogenomic analyses indicate that early fungi evolved digesting cell walls of algal ancestors of land plants.</title>
        <authorList>
            <person name="Chang Y."/>
            <person name="Wang S."/>
            <person name="Sekimoto S."/>
            <person name="Aerts A.L."/>
            <person name="Choi C."/>
            <person name="Clum A."/>
            <person name="LaButti K.M."/>
            <person name="Lindquist E.A."/>
            <person name="Yee Ngan C."/>
            <person name="Ohm R.A."/>
            <person name="Salamov A.A."/>
            <person name="Grigoriev I.V."/>
            <person name="Spatafora J.W."/>
            <person name="Berbee M.L."/>
        </authorList>
    </citation>
    <scope>NUCLEOTIDE SEQUENCE [LARGE SCALE GENOMIC DNA]</scope>
    <source>
        <strain evidence="1 2">NRRL 28638</strain>
    </source>
</reference>
<evidence type="ECO:0000313" key="1">
    <source>
        <dbReference type="EMBL" id="KXN71499.1"/>
    </source>
</evidence>
<protein>
    <submittedName>
        <fullName evidence="1">Uncharacterized protein</fullName>
    </submittedName>
</protein>
<accession>A0A137P933</accession>
<dbReference type="Proteomes" id="UP000070444">
    <property type="component" value="Unassembled WGS sequence"/>
</dbReference>
<name>A0A137P933_CONC2</name>
<keyword evidence="2" id="KW-1185">Reference proteome</keyword>
<sequence>MSDKFFQTYHQIMYPPKGSTSRFNYIKKDCYPYPDIGTLILHTLLYSERSGMTKVLIKKILLSIELFLKLYQDAISSKTNEKFKLPSLYSIYEYTIDLKRDIPVLPMKVVKIPKNNKEIPAYINLPSAYLKNLLCNPLYSKSIIAIPDKTPDKMISLNQCKKWVNSELFKCRCYTFKQFDYWAGEIYSLIMEEVSTGFLVDSFYKYNNDILVNGYYIYQLNTKWPIVSHILISINLNTLTNTYINKLNINQYLSYINGQYKQISNNISDLLLDNIPGKVKIPNYIGSPNKYYPLQIAPLTLFTDDMNGSSHKNNCYETITLQFPGSHYHDGITPNNIFFVAGVQKSKGLKAIDLIPTIVDDLLMLEKGIQVYSINEKKIITVIAPLLWINADNPAHNNICSLKSTNANYPCHKCLIRLFTCHWGNSNTTQLQCLDYYLNSNLHRTKNEYSYVAQLFNSNTNPDEITYFSDFSYKKSVATELLKLKSFDPSIDTPVEILHTLCLGIIKDVTHYAFDTCKENGIPLEIIDKAIANFKSINNFTPNL</sequence>
<gene>
    <name evidence="1" type="ORF">CONCODRAFT_5751</name>
</gene>
<dbReference type="EMBL" id="KQ964473">
    <property type="protein sequence ID" value="KXN71499.1"/>
    <property type="molecule type" value="Genomic_DNA"/>
</dbReference>
<feature type="non-terminal residue" evidence="1">
    <location>
        <position position="544"/>
    </location>
</feature>
<proteinExistence type="predicted"/>
<evidence type="ECO:0000313" key="2">
    <source>
        <dbReference type="Proteomes" id="UP000070444"/>
    </source>
</evidence>
<organism evidence="1 2">
    <name type="scientific">Conidiobolus coronatus (strain ATCC 28846 / CBS 209.66 / NRRL 28638)</name>
    <name type="common">Delacroixia coronata</name>
    <dbReference type="NCBI Taxonomy" id="796925"/>
    <lineage>
        <taxon>Eukaryota</taxon>
        <taxon>Fungi</taxon>
        <taxon>Fungi incertae sedis</taxon>
        <taxon>Zoopagomycota</taxon>
        <taxon>Entomophthoromycotina</taxon>
        <taxon>Entomophthoromycetes</taxon>
        <taxon>Entomophthorales</taxon>
        <taxon>Ancylistaceae</taxon>
        <taxon>Conidiobolus</taxon>
    </lineage>
</organism>
<dbReference type="AlphaFoldDB" id="A0A137P933"/>
<dbReference type="OrthoDB" id="2288618at2759"/>
<dbReference type="OMA" id="NNCYETI"/>